<dbReference type="Proteomes" id="UP000324974">
    <property type="component" value="Chromosome"/>
</dbReference>
<evidence type="ECO:0000313" key="1">
    <source>
        <dbReference type="EMBL" id="QEL19077.1"/>
    </source>
</evidence>
<proteinExistence type="predicted"/>
<gene>
    <name evidence="1" type="ORF">PX52LOC_06134</name>
</gene>
<reference evidence="2" key="1">
    <citation type="submission" date="2019-08" db="EMBL/GenBank/DDBJ databases">
        <title>Limnoglobus roseus gen. nov., sp. nov., a novel freshwater planctomycete with a giant genome from the family Gemmataceae.</title>
        <authorList>
            <person name="Kulichevskaya I.S."/>
            <person name="Naumoff D.G."/>
            <person name="Miroshnikov K."/>
            <person name="Ivanova A."/>
            <person name="Philippov D.A."/>
            <person name="Hakobyan A."/>
            <person name="Rijpstra I.C."/>
            <person name="Sinninghe Damste J.S."/>
            <person name="Liesack W."/>
            <person name="Dedysh S.N."/>
        </authorList>
    </citation>
    <scope>NUCLEOTIDE SEQUENCE [LARGE SCALE GENOMIC DNA]</scope>
    <source>
        <strain evidence="2">PX52</strain>
    </source>
</reference>
<sequence>MTESPAELAAPPEAEPKVTRVIDGVVLHDPEPWAIAVFEELLNEMRERRRTIYLMPPVKIVAALTAAGYRPVEGTRWWEPPPPIEPSPAA</sequence>
<dbReference type="AlphaFoldDB" id="A0A5C1ALL2"/>
<dbReference type="KEGG" id="lrs:PX52LOC_06134"/>
<keyword evidence="2" id="KW-1185">Reference proteome</keyword>
<evidence type="ECO:0000313" key="2">
    <source>
        <dbReference type="Proteomes" id="UP000324974"/>
    </source>
</evidence>
<accession>A0A5C1ALL2</accession>
<dbReference type="RefSeq" id="WP_149113514.1">
    <property type="nucleotide sequence ID" value="NZ_CP042425.1"/>
</dbReference>
<name>A0A5C1ALL2_9BACT</name>
<organism evidence="1 2">
    <name type="scientific">Limnoglobus roseus</name>
    <dbReference type="NCBI Taxonomy" id="2598579"/>
    <lineage>
        <taxon>Bacteria</taxon>
        <taxon>Pseudomonadati</taxon>
        <taxon>Planctomycetota</taxon>
        <taxon>Planctomycetia</taxon>
        <taxon>Gemmatales</taxon>
        <taxon>Gemmataceae</taxon>
        <taxon>Limnoglobus</taxon>
    </lineage>
</organism>
<protein>
    <submittedName>
        <fullName evidence="1">Uncharacterized protein</fullName>
    </submittedName>
</protein>
<dbReference type="EMBL" id="CP042425">
    <property type="protein sequence ID" value="QEL19077.1"/>
    <property type="molecule type" value="Genomic_DNA"/>
</dbReference>